<feature type="chain" id="PRO_5015127839" description="Lectin-like protein BA14k" evidence="8">
    <location>
        <begin position="28"/>
        <end position="139"/>
    </location>
</feature>
<comment type="function">
    <text evidence="6">Has immunoglobulin-binding and hemagglutination properties, and can bind to mannose. Essential for virulence. May be involved in LPS biosynthesis or polysaccharide transport.</text>
</comment>
<reference evidence="9 10" key="1">
    <citation type="submission" date="2018-03" db="EMBL/GenBank/DDBJ databases">
        <title>The draft genome of Mesorhizobium soli JCM 19897.</title>
        <authorList>
            <person name="Li L."/>
            <person name="Liu L."/>
            <person name="Liang L."/>
            <person name="Wang T."/>
            <person name="Zhang X."/>
        </authorList>
    </citation>
    <scope>NUCLEOTIDE SEQUENCE [LARGE SCALE GENOMIC DNA]</scope>
    <source>
        <strain evidence="9 10">JCM 19897</strain>
    </source>
</reference>
<evidence type="ECO:0000313" key="10">
    <source>
        <dbReference type="Proteomes" id="UP000240653"/>
    </source>
</evidence>
<keyword evidence="7" id="KW-1133">Transmembrane helix</keyword>
<name>A0A2P7S703_9HYPH</name>
<keyword evidence="5" id="KW-0430">Lectin</keyword>
<keyword evidence="7" id="KW-0812">Transmembrane</keyword>
<dbReference type="Pfam" id="PF07886">
    <property type="entry name" value="BA14K"/>
    <property type="match status" value="1"/>
</dbReference>
<dbReference type="RefSeq" id="WP_106725855.1">
    <property type="nucleotide sequence ID" value="NZ_PXYL01000011.1"/>
</dbReference>
<protein>
    <recommendedName>
        <fullName evidence="3">Lectin-like protein BA14k</fullName>
    </recommendedName>
</protein>
<evidence type="ECO:0000256" key="3">
    <source>
        <dbReference type="ARBA" id="ARBA00020552"/>
    </source>
</evidence>
<comment type="caution">
    <text evidence="9">The sequence shown here is derived from an EMBL/GenBank/DDBJ whole genome shotgun (WGS) entry which is preliminary data.</text>
</comment>
<comment type="subcellular location">
    <subcellularLocation>
        <location evidence="1">Membrane</location>
        <topology evidence="1">Single-pass membrane protein</topology>
    </subcellularLocation>
</comment>
<evidence type="ECO:0000313" key="9">
    <source>
        <dbReference type="EMBL" id="PSJ58220.1"/>
    </source>
</evidence>
<evidence type="ECO:0000256" key="4">
    <source>
        <dbReference type="ARBA" id="ARBA00022475"/>
    </source>
</evidence>
<dbReference type="OrthoDB" id="7889197at2"/>
<evidence type="ECO:0000256" key="1">
    <source>
        <dbReference type="ARBA" id="ARBA00004167"/>
    </source>
</evidence>
<dbReference type="GO" id="GO:0030246">
    <property type="term" value="F:carbohydrate binding"/>
    <property type="evidence" value="ECO:0007669"/>
    <property type="project" value="UniProtKB-KW"/>
</dbReference>
<feature type="transmembrane region" description="Helical" evidence="7">
    <location>
        <begin position="32"/>
        <end position="51"/>
    </location>
</feature>
<evidence type="ECO:0000256" key="8">
    <source>
        <dbReference type="SAM" id="SignalP"/>
    </source>
</evidence>
<organism evidence="9 10">
    <name type="scientific">Pseudaminobacter soli</name>
    <name type="common">ex Li et al. 2025</name>
    <dbReference type="NCBI Taxonomy" id="1295366"/>
    <lineage>
        <taxon>Bacteria</taxon>
        <taxon>Pseudomonadati</taxon>
        <taxon>Pseudomonadota</taxon>
        <taxon>Alphaproteobacteria</taxon>
        <taxon>Hyphomicrobiales</taxon>
        <taxon>Phyllobacteriaceae</taxon>
        <taxon>Pseudaminobacter</taxon>
    </lineage>
</organism>
<accession>A0A2P7S703</accession>
<keyword evidence="10" id="KW-1185">Reference proteome</keyword>
<gene>
    <name evidence="9" type="ORF">C7I85_20380</name>
</gene>
<comment type="similarity">
    <text evidence="2">Belongs to the BA14k family.</text>
</comment>
<evidence type="ECO:0000256" key="5">
    <source>
        <dbReference type="ARBA" id="ARBA00022734"/>
    </source>
</evidence>
<dbReference type="AlphaFoldDB" id="A0A2P7S703"/>
<sequence>MMSPLKTTVLAAAVAATTLTSAQTANANPAVAWAIVGGVAAGALLVGALSYPRWHGAYAAPAYSGTQPLYAPAYAGTPPTYGVTYVGTAPLYAPATAATVPSQPRSAGWLSYCESRYRTFDPGTGTFIGADGRRHFCHG</sequence>
<feature type="signal peptide" evidence="8">
    <location>
        <begin position="1"/>
        <end position="27"/>
    </location>
</feature>
<keyword evidence="4" id="KW-1003">Cell membrane</keyword>
<dbReference type="EMBL" id="PXYL01000011">
    <property type="protein sequence ID" value="PSJ58220.1"/>
    <property type="molecule type" value="Genomic_DNA"/>
</dbReference>
<keyword evidence="8" id="KW-0732">Signal</keyword>
<dbReference type="InterPro" id="IPR012413">
    <property type="entry name" value="BA14K"/>
</dbReference>
<evidence type="ECO:0000256" key="7">
    <source>
        <dbReference type="SAM" id="Phobius"/>
    </source>
</evidence>
<keyword evidence="7" id="KW-0472">Membrane</keyword>
<evidence type="ECO:0000256" key="2">
    <source>
        <dbReference type="ARBA" id="ARBA00010270"/>
    </source>
</evidence>
<proteinExistence type="inferred from homology"/>
<dbReference type="Proteomes" id="UP000240653">
    <property type="component" value="Unassembled WGS sequence"/>
</dbReference>
<dbReference type="GO" id="GO:0016020">
    <property type="term" value="C:membrane"/>
    <property type="evidence" value="ECO:0007669"/>
    <property type="project" value="UniProtKB-SubCell"/>
</dbReference>
<evidence type="ECO:0000256" key="6">
    <source>
        <dbReference type="ARBA" id="ARBA00025321"/>
    </source>
</evidence>